<comment type="subcellular location">
    <subcellularLocation>
        <location evidence="1">Endomembrane system</location>
    </subcellularLocation>
</comment>
<dbReference type="PANTHER" id="PTHR15071">
    <property type="entry name" value="MANNOSE-6-PHOSPHATE RECEPTOR FAMILY MEMBER"/>
    <property type="match status" value="1"/>
</dbReference>
<dbReference type="AlphaFoldDB" id="A0A8J8NJY0"/>
<evidence type="ECO:0000259" key="10">
    <source>
        <dbReference type="PROSITE" id="PS51914"/>
    </source>
</evidence>
<keyword evidence="2" id="KW-0813">Transport</keyword>
<dbReference type="InterPro" id="IPR044865">
    <property type="entry name" value="MRH_dom"/>
</dbReference>
<evidence type="ECO:0000256" key="9">
    <source>
        <dbReference type="SAM" id="SignalP"/>
    </source>
</evidence>
<keyword evidence="5 8" id="KW-1133">Transmembrane helix</keyword>
<feature type="chain" id="PRO_5035245531" description="MRH domain-containing protein" evidence="9">
    <location>
        <begin position="19"/>
        <end position="289"/>
    </location>
</feature>
<protein>
    <recommendedName>
        <fullName evidence="10">MRH domain-containing protein</fullName>
    </recommendedName>
</protein>
<keyword evidence="12" id="KW-1185">Reference proteome</keyword>
<dbReference type="Gene3D" id="2.70.130.10">
    <property type="entry name" value="Mannose-6-phosphate receptor binding domain"/>
    <property type="match status" value="1"/>
</dbReference>
<proteinExistence type="predicted"/>
<dbReference type="OrthoDB" id="10462038at2759"/>
<accession>A0A8J8NJY0</accession>
<feature type="signal peptide" evidence="9">
    <location>
        <begin position="1"/>
        <end position="18"/>
    </location>
</feature>
<organism evidence="11 12">
    <name type="scientific">Halteria grandinella</name>
    <dbReference type="NCBI Taxonomy" id="5974"/>
    <lineage>
        <taxon>Eukaryota</taxon>
        <taxon>Sar</taxon>
        <taxon>Alveolata</taxon>
        <taxon>Ciliophora</taxon>
        <taxon>Intramacronucleata</taxon>
        <taxon>Spirotrichea</taxon>
        <taxon>Stichotrichia</taxon>
        <taxon>Sporadotrichida</taxon>
        <taxon>Halteriidae</taxon>
        <taxon>Halteria</taxon>
    </lineage>
</organism>
<dbReference type="EMBL" id="RRYP01013420">
    <property type="protein sequence ID" value="TNV76523.1"/>
    <property type="molecule type" value="Genomic_DNA"/>
</dbReference>
<dbReference type="InterPro" id="IPR009011">
    <property type="entry name" value="Man6P_isomerase_rcpt-bd_dom_sf"/>
</dbReference>
<evidence type="ECO:0000313" key="12">
    <source>
        <dbReference type="Proteomes" id="UP000785679"/>
    </source>
</evidence>
<evidence type="ECO:0000256" key="2">
    <source>
        <dbReference type="ARBA" id="ARBA00022448"/>
    </source>
</evidence>
<keyword evidence="3 8" id="KW-0812">Transmembrane</keyword>
<evidence type="ECO:0000256" key="5">
    <source>
        <dbReference type="ARBA" id="ARBA00022989"/>
    </source>
</evidence>
<feature type="transmembrane region" description="Helical" evidence="8">
    <location>
        <begin position="229"/>
        <end position="254"/>
    </location>
</feature>
<keyword evidence="4 9" id="KW-0732">Signal</keyword>
<dbReference type="PROSITE" id="PS51914">
    <property type="entry name" value="MRH"/>
    <property type="match status" value="1"/>
</dbReference>
<comment type="caution">
    <text evidence="11">The sequence shown here is derived from an EMBL/GenBank/DDBJ whole genome shotgun (WGS) entry which is preliminary data.</text>
</comment>
<dbReference type="GO" id="GO:0000139">
    <property type="term" value="C:Golgi membrane"/>
    <property type="evidence" value="ECO:0007669"/>
    <property type="project" value="UniProtKB-SubCell"/>
</dbReference>
<evidence type="ECO:0000313" key="11">
    <source>
        <dbReference type="EMBL" id="TNV76523.1"/>
    </source>
</evidence>
<gene>
    <name evidence="11" type="ORF">FGO68_gene15890</name>
</gene>
<dbReference type="Proteomes" id="UP000785679">
    <property type="component" value="Unassembled WGS sequence"/>
</dbReference>
<evidence type="ECO:0000256" key="6">
    <source>
        <dbReference type="ARBA" id="ARBA00023136"/>
    </source>
</evidence>
<dbReference type="SUPFAM" id="SSF50911">
    <property type="entry name" value="Mannose 6-phosphate receptor domain"/>
    <property type="match status" value="1"/>
</dbReference>
<feature type="domain" description="MRH" evidence="10">
    <location>
        <begin position="55"/>
        <end position="197"/>
    </location>
</feature>
<reference evidence="11" key="1">
    <citation type="submission" date="2019-06" db="EMBL/GenBank/DDBJ databases">
        <authorList>
            <person name="Zheng W."/>
        </authorList>
    </citation>
    <scope>NUCLEOTIDE SEQUENCE</scope>
    <source>
        <strain evidence="11">QDHG01</strain>
    </source>
</reference>
<evidence type="ECO:0000256" key="8">
    <source>
        <dbReference type="SAM" id="Phobius"/>
    </source>
</evidence>
<evidence type="ECO:0000256" key="3">
    <source>
        <dbReference type="ARBA" id="ARBA00022692"/>
    </source>
</evidence>
<dbReference type="GO" id="GO:0010008">
    <property type="term" value="C:endosome membrane"/>
    <property type="evidence" value="ECO:0007669"/>
    <property type="project" value="UniProtKB-SubCell"/>
</dbReference>
<name>A0A8J8NJY0_HALGN</name>
<keyword evidence="7" id="KW-1015">Disulfide bond</keyword>
<keyword evidence="6 8" id="KW-0472">Membrane</keyword>
<dbReference type="PANTHER" id="PTHR15071:SF0">
    <property type="entry name" value="MANNOSE 6-PHOSPHATE RECEPTOR-LIKE PROTEIN 1"/>
    <property type="match status" value="1"/>
</dbReference>
<sequence length="289" mass="33179">MKSFSALIISILVSTTVALKDRLEATLNYFDYSFDDIVIEDGENWVDKYYIKQLKKCDLTLPDEKVIDIKALAKNAPPDYTFIDEKGFKYFFNVCRNTHMTCQGWDDGIAVQYGQDGKCVGVLGRAPSSVSYLESEDKAKGFQVKYIQGDFCGDFMKYREAHFDFYCDQSVDIEVRSLIEEQCTYNFKIYTKHACHLLLMASGQAEESPNLLGYDGHIISSAFGFYKSIIQATVGFIVSVIYYGLLIFILYSLYRVGHSYLYGDFKEDKVTHYATRFKNFVLSKFREAN</sequence>
<evidence type="ECO:0000256" key="1">
    <source>
        <dbReference type="ARBA" id="ARBA00004308"/>
    </source>
</evidence>
<evidence type="ECO:0000256" key="4">
    <source>
        <dbReference type="ARBA" id="ARBA00022729"/>
    </source>
</evidence>
<evidence type="ECO:0000256" key="7">
    <source>
        <dbReference type="ARBA" id="ARBA00023157"/>
    </source>
</evidence>